<comment type="similarity">
    <text evidence="1 4">Belongs to the UDP-glycosyltransferase family.</text>
</comment>
<keyword evidence="5" id="KW-1133">Transmembrane helix</keyword>
<dbReference type="Pfam" id="PF00201">
    <property type="entry name" value="UDPGT"/>
    <property type="match status" value="1"/>
</dbReference>
<dbReference type="PANTHER" id="PTHR48043">
    <property type="entry name" value="EG:EG0003.4 PROTEIN-RELATED"/>
    <property type="match status" value="1"/>
</dbReference>
<sequence>MRVCVKYMNMFKLTFLVCCILATQSVSDAYKILVVFPMPGKSHSILGYSVVKHLLKAGHEVTYVTPFVEDNHHPNLTQVDVSSNMRLIPKGGLDLKRVLDKEVNVIDNGFMFYFMKQIQEATLEHEQVKKLLEDPNKTFDIVIVEWMYCELGASYAAVFDVPLIWLSTMEPHWLVTRLIDGNLNPAYNGDSMSSSIPPFTFLQRVKELWIQIHTSFILLNDDQERSYDRLVRPLIEKKGRKAPSFEDLKFNASLVLGNSHVSLGEATGTPQSYKPIAGYHIEEVVKPLPADLKEIMENAKHGVIYFSMGSNLKSTEMPDEMKQNLVKMFGELKQTIIWKFEEDFPNLPKNVHIVNWAPQPSILSHPNCVLFITHGGLLSTTESVHFGVPIVGIPVFGDQFINVQRAVKRGFAKKVDFSYSMVGELKVAIQEILSDSSYRTRIKELSLIYHDRPVSPGAELVHWVEHVARTRGALHLRSPALHVPFYQKLYLDLLAVVLIISLIFYRKICLIKNLLLSFFQTNEIKKKKKRN</sequence>
<evidence type="ECO:0000256" key="1">
    <source>
        <dbReference type="ARBA" id="ARBA00009995"/>
    </source>
</evidence>
<dbReference type="EnsemblMetazoa" id="XM_012694784.3">
    <property type="protein sequence ID" value="XP_012550238.1"/>
    <property type="gene ID" value="GeneID_100500754"/>
</dbReference>
<dbReference type="InterPro" id="IPR050271">
    <property type="entry name" value="UDP-glycosyltransferase"/>
</dbReference>
<keyword evidence="3 4" id="KW-0808">Transferase</keyword>
<comment type="catalytic activity">
    <reaction evidence="5">
        <text>glucuronate acceptor + UDP-alpha-D-glucuronate = acceptor beta-D-glucuronoside + UDP + H(+)</text>
        <dbReference type="Rhea" id="RHEA:21032"/>
        <dbReference type="ChEBI" id="CHEBI:15378"/>
        <dbReference type="ChEBI" id="CHEBI:58052"/>
        <dbReference type="ChEBI" id="CHEBI:58223"/>
        <dbReference type="ChEBI" id="CHEBI:132367"/>
        <dbReference type="ChEBI" id="CHEBI:132368"/>
        <dbReference type="EC" id="2.4.1.17"/>
    </reaction>
</comment>
<dbReference type="GO" id="GO:0016020">
    <property type="term" value="C:membrane"/>
    <property type="evidence" value="ECO:0007669"/>
    <property type="project" value="UniProtKB-SubCell"/>
</dbReference>
<dbReference type="FunFam" id="3.40.50.2000:FF:000050">
    <property type="entry name" value="UDP-glucuronosyltransferase"/>
    <property type="match status" value="1"/>
</dbReference>
<keyword evidence="2 4" id="KW-0328">Glycosyltransferase</keyword>
<dbReference type="PROSITE" id="PS00375">
    <property type="entry name" value="UDPGT"/>
    <property type="match status" value="1"/>
</dbReference>
<dbReference type="InterPro" id="IPR002213">
    <property type="entry name" value="UDP_glucos_trans"/>
</dbReference>
<dbReference type="Proteomes" id="UP000005204">
    <property type="component" value="Unassembled WGS sequence"/>
</dbReference>
<keyword evidence="5" id="KW-0812">Transmembrane</keyword>
<proteinExistence type="inferred from homology"/>
<gene>
    <name evidence="6" type="primary">100500754</name>
</gene>
<name>A0A8R2C8H1_BOMMO</name>
<feature type="transmembrane region" description="Helical" evidence="5">
    <location>
        <begin position="485"/>
        <end position="505"/>
    </location>
</feature>
<dbReference type="PANTHER" id="PTHR48043:SF159">
    <property type="entry name" value="EG:EG0003.4 PROTEIN-RELATED"/>
    <property type="match status" value="1"/>
</dbReference>
<dbReference type="SUPFAM" id="SSF53756">
    <property type="entry name" value="UDP-Glycosyltransferase/glycogen phosphorylase"/>
    <property type="match status" value="1"/>
</dbReference>
<comment type="subcellular location">
    <subcellularLocation>
        <location evidence="5">Membrane</location>
        <topology evidence="5">Single-pass membrane protein</topology>
    </subcellularLocation>
</comment>
<keyword evidence="5" id="KW-0732">Signal</keyword>
<dbReference type="OrthoDB" id="5835829at2759"/>
<dbReference type="Gene3D" id="3.40.50.2000">
    <property type="entry name" value="Glycogen Phosphorylase B"/>
    <property type="match status" value="2"/>
</dbReference>
<keyword evidence="7" id="KW-1185">Reference proteome</keyword>
<accession>A0A8R2C8H1</accession>
<organism evidence="6 7">
    <name type="scientific">Bombyx mori</name>
    <name type="common">Silk moth</name>
    <dbReference type="NCBI Taxonomy" id="7091"/>
    <lineage>
        <taxon>Eukaryota</taxon>
        <taxon>Metazoa</taxon>
        <taxon>Ecdysozoa</taxon>
        <taxon>Arthropoda</taxon>
        <taxon>Hexapoda</taxon>
        <taxon>Insecta</taxon>
        <taxon>Pterygota</taxon>
        <taxon>Neoptera</taxon>
        <taxon>Endopterygota</taxon>
        <taxon>Lepidoptera</taxon>
        <taxon>Glossata</taxon>
        <taxon>Ditrysia</taxon>
        <taxon>Bombycoidea</taxon>
        <taxon>Bombycidae</taxon>
        <taxon>Bombycinae</taxon>
        <taxon>Bombyx</taxon>
    </lineage>
</organism>
<reference evidence="7" key="1">
    <citation type="journal article" date="2008" name="Insect Biochem. Mol. Biol.">
        <title>The genome of a lepidopteran model insect, the silkworm Bombyx mori.</title>
        <authorList>
            <consortium name="International Silkworm Genome Consortium"/>
        </authorList>
    </citation>
    <scope>NUCLEOTIDE SEQUENCE [LARGE SCALE GENOMIC DNA]</scope>
    <source>
        <strain evidence="7">p50T</strain>
    </source>
</reference>
<evidence type="ECO:0000256" key="5">
    <source>
        <dbReference type="RuleBase" id="RU362059"/>
    </source>
</evidence>
<feature type="chain" id="PRO_5035969068" description="UDP-glucuronosyltransferase" evidence="5">
    <location>
        <begin position="30"/>
        <end position="531"/>
    </location>
</feature>
<dbReference type="GO" id="GO:0015020">
    <property type="term" value="F:glucuronosyltransferase activity"/>
    <property type="evidence" value="ECO:0007669"/>
    <property type="project" value="UniProtKB-EC"/>
</dbReference>
<dbReference type="EC" id="2.4.1.17" evidence="5"/>
<keyword evidence="5" id="KW-0472">Membrane</keyword>
<dbReference type="AlphaFoldDB" id="A0A8R2C8H1"/>
<reference evidence="6" key="2">
    <citation type="submission" date="2022-06" db="UniProtKB">
        <authorList>
            <consortium name="EnsemblMetazoa"/>
        </authorList>
    </citation>
    <scope>IDENTIFICATION</scope>
    <source>
        <strain evidence="6">p50T (Dazao)</strain>
    </source>
</reference>
<dbReference type="CDD" id="cd03784">
    <property type="entry name" value="GT1_Gtf-like"/>
    <property type="match status" value="1"/>
</dbReference>
<evidence type="ECO:0000313" key="7">
    <source>
        <dbReference type="Proteomes" id="UP000005204"/>
    </source>
</evidence>
<dbReference type="SMR" id="A0A8R2C8H1"/>
<evidence type="ECO:0000256" key="4">
    <source>
        <dbReference type="RuleBase" id="RU003718"/>
    </source>
</evidence>
<evidence type="ECO:0000313" key="6">
    <source>
        <dbReference type="EnsemblMetazoa" id="XP_012550238.1"/>
    </source>
</evidence>
<protein>
    <recommendedName>
        <fullName evidence="5">UDP-glucuronosyltransferase</fullName>
        <ecNumber evidence="5">2.4.1.17</ecNumber>
    </recommendedName>
</protein>
<feature type="signal peptide" evidence="5">
    <location>
        <begin position="1"/>
        <end position="29"/>
    </location>
</feature>
<evidence type="ECO:0000256" key="3">
    <source>
        <dbReference type="ARBA" id="ARBA00022679"/>
    </source>
</evidence>
<evidence type="ECO:0000256" key="2">
    <source>
        <dbReference type="ARBA" id="ARBA00022676"/>
    </source>
</evidence>
<dbReference type="InterPro" id="IPR035595">
    <property type="entry name" value="UDP_glycos_trans_CS"/>
</dbReference>